<accession>Q7D7X8</accession>
<sequence length="122" mass="12749">MHRKRSAIPGESLSMRVVSTLLSIPLMIGLAVPAHAGPSGDDAVFLASLERAGITYSHPDQAIASGKAVCALVESGESGLQVVNELRTRNPGFSMDGCCKFAAISAHVYCPHQITKTSVSAK</sequence>
<organism evidence="2 3">
    <name type="scientific">Mycobacterium tuberculosis (strain CDC 1551 / Oshkosh)</name>
    <dbReference type="NCBI Taxonomy" id="83331"/>
    <lineage>
        <taxon>Bacteria</taxon>
        <taxon>Bacillati</taxon>
        <taxon>Actinomycetota</taxon>
        <taxon>Actinomycetes</taxon>
        <taxon>Mycobacteriales</taxon>
        <taxon>Mycobacteriaceae</taxon>
        <taxon>Mycobacterium</taxon>
        <taxon>Mycobacterium tuberculosis complex</taxon>
    </lineage>
</organism>
<gene>
    <name evidence="2" type="ordered locus">MT1854</name>
</gene>
<evidence type="ECO:0000313" key="3">
    <source>
        <dbReference type="Proteomes" id="UP000001020"/>
    </source>
</evidence>
<dbReference type="InterPro" id="IPR007969">
    <property type="entry name" value="DUF732"/>
</dbReference>
<dbReference type="KEGG" id="mtc:MT1854"/>
<evidence type="ECO:0000259" key="1">
    <source>
        <dbReference type="Pfam" id="PF05305"/>
    </source>
</evidence>
<feature type="domain" description="DUF732" evidence="1">
    <location>
        <begin position="41"/>
        <end position="111"/>
    </location>
</feature>
<dbReference type="Pfam" id="PF05305">
    <property type="entry name" value="DUF732"/>
    <property type="match status" value="1"/>
</dbReference>
<dbReference type="Proteomes" id="UP000001020">
    <property type="component" value="Chromosome"/>
</dbReference>
<name>Q7D7X8_MYCTO</name>
<proteinExistence type="predicted"/>
<reference evidence="2 3" key="1">
    <citation type="journal article" date="2002" name="J. Bacteriol.">
        <title>Whole-genome comparison of Mycobacterium tuberculosis clinical and laboratory strains.</title>
        <authorList>
            <person name="Fleischmann R.D."/>
            <person name="Alland D."/>
            <person name="Eisen J.A."/>
            <person name="Carpenter L."/>
            <person name="White O."/>
            <person name="Peterson J."/>
            <person name="DeBoy R."/>
            <person name="Dodson R."/>
            <person name="Gwinn M."/>
            <person name="Haft D."/>
            <person name="Hickey E."/>
            <person name="Kolonay J.F."/>
            <person name="Nelson W.C."/>
            <person name="Umayam L.A."/>
            <person name="Ermolaeva M."/>
            <person name="Salzberg S.L."/>
            <person name="Delcher A."/>
            <person name="Utterback T."/>
            <person name="Weidman J."/>
            <person name="Khouri H."/>
            <person name="Gill J."/>
            <person name="Mikula A."/>
            <person name="Bishai W."/>
            <person name="Jacobs Jr W.R.Jr."/>
            <person name="Venter J.C."/>
            <person name="Fraser C.M."/>
        </authorList>
    </citation>
    <scope>NUCLEOTIDE SEQUENCE [LARGE SCALE GENOMIC DNA]</scope>
    <source>
        <strain evidence="3">CDC 1551 / Oshkosh</strain>
    </source>
</reference>
<protein>
    <recommendedName>
        <fullName evidence="1">DUF732 domain-containing protein</fullName>
    </recommendedName>
</protein>
<evidence type="ECO:0000313" key="2">
    <source>
        <dbReference type="EMBL" id="AAK46125.1"/>
    </source>
</evidence>
<dbReference type="AlphaFoldDB" id="Q7D7X8"/>
<keyword evidence="3" id="KW-1185">Reference proteome</keyword>
<dbReference type="EMBL" id="AE000516">
    <property type="protein sequence ID" value="AAK46125.1"/>
    <property type="molecule type" value="Genomic_DNA"/>
</dbReference>
<dbReference type="HOGENOM" id="CLU_135573_2_1_11"/>